<dbReference type="EMBL" id="JALNTZ010000008">
    <property type="protein sequence ID" value="KAJ3642106.1"/>
    <property type="molecule type" value="Genomic_DNA"/>
</dbReference>
<comment type="caution">
    <text evidence="2">The sequence shown here is derived from an EMBL/GenBank/DDBJ whole genome shotgun (WGS) entry which is preliminary data.</text>
</comment>
<reference evidence="2" key="1">
    <citation type="journal article" date="2023" name="G3 (Bethesda)">
        <title>Whole genome assemblies of Zophobas morio and Tenebrio molitor.</title>
        <authorList>
            <person name="Kaur S."/>
            <person name="Stinson S.A."/>
            <person name="diCenzo G.C."/>
        </authorList>
    </citation>
    <scope>NUCLEOTIDE SEQUENCE</scope>
    <source>
        <strain evidence="2">QUZm001</strain>
    </source>
</reference>
<evidence type="ECO:0000313" key="2">
    <source>
        <dbReference type="EMBL" id="KAJ3642106.1"/>
    </source>
</evidence>
<sequence>MAPADKASSRTQRPIFTTQNTGMPRIPRLVGESSAHVSSLTLRIATHSNDTNFIKRVFPYMAALFAIGKYGSVDTFRIFRQIFKRRTQEGIVGPPACAQTDGSRDERPTGRGGSCREA</sequence>
<feature type="region of interest" description="Disordered" evidence="1">
    <location>
        <begin position="92"/>
        <end position="118"/>
    </location>
</feature>
<name>A0AA38HR97_9CUCU</name>
<accession>A0AA38HR97</accession>
<evidence type="ECO:0000256" key="1">
    <source>
        <dbReference type="SAM" id="MobiDB-lite"/>
    </source>
</evidence>
<organism evidence="2 3">
    <name type="scientific">Zophobas morio</name>
    <dbReference type="NCBI Taxonomy" id="2755281"/>
    <lineage>
        <taxon>Eukaryota</taxon>
        <taxon>Metazoa</taxon>
        <taxon>Ecdysozoa</taxon>
        <taxon>Arthropoda</taxon>
        <taxon>Hexapoda</taxon>
        <taxon>Insecta</taxon>
        <taxon>Pterygota</taxon>
        <taxon>Neoptera</taxon>
        <taxon>Endopterygota</taxon>
        <taxon>Coleoptera</taxon>
        <taxon>Polyphaga</taxon>
        <taxon>Cucujiformia</taxon>
        <taxon>Tenebrionidae</taxon>
        <taxon>Zophobas</taxon>
    </lineage>
</organism>
<protein>
    <submittedName>
        <fullName evidence="2">Uncharacterized protein</fullName>
    </submittedName>
</protein>
<feature type="compositionally biased region" description="Basic and acidic residues" evidence="1">
    <location>
        <begin position="102"/>
        <end position="118"/>
    </location>
</feature>
<proteinExistence type="predicted"/>
<gene>
    <name evidence="2" type="ORF">Zmor_024920</name>
</gene>
<feature type="region of interest" description="Disordered" evidence="1">
    <location>
        <begin position="1"/>
        <end position="26"/>
    </location>
</feature>
<feature type="compositionally biased region" description="Polar residues" evidence="1">
    <location>
        <begin position="9"/>
        <end position="22"/>
    </location>
</feature>
<dbReference type="AlphaFoldDB" id="A0AA38HR97"/>
<dbReference type="Proteomes" id="UP001168821">
    <property type="component" value="Unassembled WGS sequence"/>
</dbReference>
<evidence type="ECO:0000313" key="3">
    <source>
        <dbReference type="Proteomes" id="UP001168821"/>
    </source>
</evidence>
<keyword evidence="3" id="KW-1185">Reference proteome</keyword>